<dbReference type="AlphaFoldDB" id="B3ENA7"/>
<dbReference type="InterPro" id="IPR013785">
    <property type="entry name" value="Aldolase_TIM"/>
</dbReference>
<dbReference type="InterPro" id="IPR023885">
    <property type="entry name" value="4Fe4S-binding_SPASM_dom"/>
</dbReference>
<dbReference type="OrthoDB" id="595340at2"/>
<evidence type="ECO:0000256" key="5">
    <source>
        <dbReference type="ARBA" id="ARBA00023014"/>
    </source>
</evidence>
<dbReference type="InterPro" id="IPR023867">
    <property type="entry name" value="Sulphatase_maturase_rSAM"/>
</dbReference>
<dbReference type="GO" id="GO:0046872">
    <property type="term" value="F:metal ion binding"/>
    <property type="evidence" value="ECO:0007669"/>
    <property type="project" value="UniProtKB-KW"/>
</dbReference>
<dbReference type="HOGENOM" id="CLU_009273_3_3_10"/>
<proteinExistence type="predicted"/>
<dbReference type="SFLD" id="SFLDG01384">
    <property type="entry name" value="thioether_bond_formation_requi"/>
    <property type="match status" value="1"/>
</dbReference>
<dbReference type="SFLD" id="SFLDG01386">
    <property type="entry name" value="main_SPASM_domain-containing"/>
    <property type="match status" value="1"/>
</dbReference>
<dbReference type="KEGG" id="cpb:Cphamn1_0679"/>
<comment type="cofactor">
    <cofactor evidence="1">
        <name>[4Fe-4S] cluster</name>
        <dbReference type="ChEBI" id="CHEBI:49883"/>
    </cofactor>
</comment>
<dbReference type="EMBL" id="CP001101">
    <property type="protein sequence ID" value="ACE03637.1"/>
    <property type="molecule type" value="Genomic_DNA"/>
</dbReference>
<dbReference type="Pfam" id="PF04055">
    <property type="entry name" value="Radical_SAM"/>
    <property type="match status" value="1"/>
</dbReference>
<protein>
    <submittedName>
        <fullName evidence="7">Radical SAM domain protein</fullName>
    </submittedName>
</protein>
<keyword evidence="2" id="KW-0949">S-adenosyl-L-methionine</keyword>
<reference evidence="7" key="1">
    <citation type="submission" date="2008-06" db="EMBL/GenBank/DDBJ databases">
        <title>Complete sequence of Chlorobium phaeobacteroides BS1.</title>
        <authorList>
            <consortium name="US DOE Joint Genome Institute"/>
            <person name="Lucas S."/>
            <person name="Copeland A."/>
            <person name="Lapidus A."/>
            <person name="Glavina del Rio T."/>
            <person name="Dalin E."/>
            <person name="Tice H."/>
            <person name="Bruce D."/>
            <person name="Goodwin L."/>
            <person name="Pitluck S."/>
            <person name="Schmutz J."/>
            <person name="Larimer F."/>
            <person name="Land M."/>
            <person name="Hauser L."/>
            <person name="Kyrpides N."/>
            <person name="Ovchinnikova G."/>
            <person name="Li T."/>
            <person name="Liu Z."/>
            <person name="Zhao F."/>
            <person name="Overmann J."/>
            <person name="Bryant D.A."/>
            <person name="Richardson P."/>
        </authorList>
    </citation>
    <scope>NUCLEOTIDE SEQUENCE [LARGE SCALE GENOMIC DNA]</scope>
    <source>
        <strain evidence="7">BS1</strain>
    </source>
</reference>
<dbReference type="SFLD" id="SFLDG01067">
    <property type="entry name" value="SPASM/twitch_domain_containing"/>
    <property type="match status" value="1"/>
</dbReference>
<evidence type="ECO:0000313" key="7">
    <source>
        <dbReference type="EMBL" id="ACE03637.1"/>
    </source>
</evidence>
<dbReference type="SUPFAM" id="SSF102114">
    <property type="entry name" value="Radical SAM enzymes"/>
    <property type="match status" value="1"/>
</dbReference>
<evidence type="ECO:0000256" key="4">
    <source>
        <dbReference type="ARBA" id="ARBA00023004"/>
    </source>
</evidence>
<evidence type="ECO:0000256" key="1">
    <source>
        <dbReference type="ARBA" id="ARBA00001966"/>
    </source>
</evidence>
<gene>
    <name evidence="7" type="ordered locus">Cphamn1_0679</name>
</gene>
<dbReference type="PANTHER" id="PTHR43273:SF8">
    <property type="entry name" value="RADICAL SAM DOMAIN PROTEIN"/>
    <property type="match status" value="1"/>
</dbReference>
<dbReference type="GO" id="GO:0016491">
    <property type="term" value="F:oxidoreductase activity"/>
    <property type="evidence" value="ECO:0007669"/>
    <property type="project" value="InterPro"/>
</dbReference>
<evidence type="ECO:0000256" key="2">
    <source>
        <dbReference type="ARBA" id="ARBA00022691"/>
    </source>
</evidence>
<dbReference type="eggNOG" id="COG0641">
    <property type="taxonomic scope" value="Bacteria"/>
</dbReference>
<keyword evidence="4" id="KW-0408">Iron</keyword>
<accession>B3ENA7</accession>
<dbReference type="InterPro" id="IPR007197">
    <property type="entry name" value="rSAM"/>
</dbReference>
<feature type="domain" description="Radical SAM core" evidence="6">
    <location>
        <begin position="86"/>
        <end position="232"/>
    </location>
</feature>
<dbReference type="SFLD" id="SFLDS00029">
    <property type="entry name" value="Radical_SAM"/>
    <property type="match status" value="1"/>
</dbReference>
<dbReference type="NCBIfam" id="TIGR04085">
    <property type="entry name" value="rSAM_more_4Fe4S"/>
    <property type="match status" value="1"/>
</dbReference>
<dbReference type="PANTHER" id="PTHR43273">
    <property type="entry name" value="ANAEROBIC SULFATASE-MATURATING ENZYME HOMOLOG ASLB-RELATED"/>
    <property type="match status" value="1"/>
</dbReference>
<dbReference type="CDD" id="cd01335">
    <property type="entry name" value="Radical_SAM"/>
    <property type="match status" value="1"/>
</dbReference>
<evidence type="ECO:0000259" key="6">
    <source>
        <dbReference type="Pfam" id="PF04055"/>
    </source>
</evidence>
<dbReference type="InterPro" id="IPR058240">
    <property type="entry name" value="rSAM_sf"/>
</dbReference>
<dbReference type="Gene3D" id="3.20.20.70">
    <property type="entry name" value="Aldolase class I"/>
    <property type="match status" value="1"/>
</dbReference>
<evidence type="ECO:0000256" key="3">
    <source>
        <dbReference type="ARBA" id="ARBA00022723"/>
    </source>
</evidence>
<organism evidence="7">
    <name type="scientific">Chlorobium phaeobacteroides (strain BS1)</name>
    <dbReference type="NCBI Taxonomy" id="331678"/>
    <lineage>
        <taxon>Bacteria</taxon>
        <taxon>Pseudomonadati</taxon>
        <taxon>Chlorobiota</taxon>
        <taxon>Chlorobiia</taxon>
        <taxon>Chlorobiales</taxon>
        <taxon>Chlorobiaceae</taxon>
        <taxon>Chlorobium/Pelodictyon group</taxon>
        <taxon>Chlorobium</taxon>
    </lineage>
</organism>
<keyword evidence="5" id="KW-0411">Iron-sulfur</keyword>
<dbReference type="NCBIfam" id="TIGR04064">
    <property type="entry name" value="rSAM_nif11"/>
    <property type="match status" value="1"/>
</dbReference>
<dbReference type="GO" id="GO:0051536">
    <property type="term" value="F:iron-sulfur cluster binding"/>
    <property type="evidence" value="ECO:0007669"/>
    <property type="project" value="UniProtKB-KW"/>
</dbReference>
<keyword evidence="3" id="KW-0479">Metal-binding</keyword>
<sequence>MNFKAHHKFVHRGKRYVLNIEDMAASMIGDDTWRVLQAAPSFAFPRLSQEAGRDLRRLDLIASENKEAVESANTTSTPIRNIALFITQNCNLACTYCYGKEGGYGSSGHMNSATARKAIDWLIKQSGDIKTLGVAFFGGEPLLNFSLMKKVVEYARQRGAESNKDFEFSITTNGSLLTDEKIAFLNENKINPIVSFDGSKDVQDAQRPFKGGQGSYDVIEPKIRKLLETFPNATARGTLKGATKPKEVTVALNNIGFRSTHMTIASPSLFDAPDKRMEEECGSRSMTTDLDLGAEDLLVSIKSRDADRLSWLKENGDLVSRLTAFVNKEKKYFGCGAGRAYVGVDNTGGVFLCARFVGTKEYKLGNVFEGQPSREKYMNSPIRTVEECKNCFARYICGGGCYHENVGASGAADKPSVSYCRIMRRSVEMVAYAACQLTDGDRKYLSQSGIVRSRSCPFDFPA</sequence>
<dbReference type="InterPro" id="IPR024016">
    <property type="entry name" value="CHP04064_rSAM"/>
</dbReference>
<name>B3ENA7_CHLPB</name>